<evidence type="ECO:0000313" key="2">
    <source>
        <dbReference type="Proteomes" id="UP000275078"/>
    </source>
</evidence>
<dbReference type="EMBL" id="ML119985">
    <property type="protein sequence ID" value="RPA71035.1"/>
    <property type="molecule type" value="Genomic_DNA"/>
</dbReference>
<accession>A0A3N4H8G6</accession>
<proteinExistence type="predicted"/>
<sequence length="233" mass="26077">MKNTSPKAGIDHSHPSDTVSLADCSYDGLERRWIPLVDILLLSLPPFINEGIRQNFIIIILITVPHLRHDHHFSIIIIIIILTERREREPAKETLIEGQASPWSQRGIPVVITRLLFISTLLAFSSHKSSFSFLFLHQTSTILSSINPPKQSGKRHLEASVAAGIAAWKNGLKSIFAAKPTTNTVPQQMIFSLGFHINQHGSLSISAVLEAPNREDSARQLDLRRRLHPQSRS</sequence>
<dbReference type="Proteomes" id="UP000275078">
    <property type="component" value="Unassembled WGS sequence"/>
</dbReference>
<dbReference type="AlphaFoldDB" id="A0A3N4H8G6"/>
<gene>
    <name evidence="1" type="ORF">BJ508DRAFT_336464</name>
</gene>
<evidence type="ECO:0000313" key="1">
    <source>
        <dbReference type="EMBL" id="RPA71035.1"/>
    </source>
</evidence>
<reference evidence="1 2" key="1">
    <citation type="journal article" date="2018" name="Nat. Ecol. Evol.">
        <title>Pezizomycetes genomes reveal the molecular basis of ectomycorrhizal truffle lifestyle.</title>
        <authorList>
            <person name="Murat C."/>
            <person name="Payen T."/>
            <person name="Noel B."/>
            <person name="Kuo A."/>
            <person name="Morin E."/>
            <person name="Chen J."/>
            <person name="Kohler A."/>
            <person name="Krizsan K."/>
            <person name="Balestrini R."/>
            <person name="Da Silva C."/>
            <person name="Montanini B."/>
            <person name="Hainaut M."/>
            <person name="Levati E."/>
            <person name="Barry K.W."/>
            <person name="Belfiori B."/>
            <person name="Cichocki N."/>
            <person name="Clum A."/>
            <person name="Dockter R.B."/>
            <person name="Fauchery L."/>
            <person name="Guy J."/>
            <person name="Iotti M."/>
            <person name="Le Tacon F."/>
            <person name="Lindquist E.A."/>
            <person name="Lipzen A."/>
            <person name="Malagnac F."/>
            <person name="Mello A."/>
            <person name="Molinier V."/>
            <person name="Miyauchi S."/>
            <person name="Poulain J."/>
            <person name="Riccioni C."/>
            <person name="Rubini A."/>
            <person name="Sitrit Y."/>
            <person name="Splivallo R."/>
            <person name="Traeger S."/>
            <person name="Wang M."/>
            <person name="Zifcakova L."/>
            <person name="Wipf D."/>
            <person name="Zambonelli A."/>
            <person name="Paolocci F."/>
            <person name="Nowrousian M."/>
            <person name="Ottonello S."/>
            <person name="Baldrian P."/>
            <person name="Spatafora J.W."/>
            <person name="Henrissat B."/>
            <person name="Nagy L.G."/>
            <person name="Aury J.M."/>
            <person name="Wincker P."/>
            <person name="Grigoriev I.V."/>
            <person name="Bonfante P."/>
            <person name="Martin F.M."/>
        </authorList>
    </citation>
    <scope>NUCLEOTIDE SEQUENCE [LARGE SCALE GENOMIC DNA]</scope>
    <source>
        <strain evidence="1 2">RN42</strain>
    </source>
</reference>
<keyword evidence="2" id="KW-1185">Reference proteome</keyword>
<organism evidence="1 2">
    <name type="scientific">Ascobolus immersus RN42</name>
    <dbReference type="NCBI Taxonomy" id="1160509"/>
    <lineage>
        <taxon>Eukaryota</taxon>
        <taxon>Fungi</taxon>
        <taxon>Dikarya</taxon>
        <taxon>Ascomycota</taxon>
        <taxon>Pezizomycotina</taxon>
        <taxon>Pezizomycetes</taxon>
        <taxon>Pezizales</taxon>
        <taxon>Ascobolaceae</taxon>
        <taxon>Ascobolus</taxon>
    </lineage>
</organism>
<protein>
    <submittedName>
        <fullName evidence="1">Uncharacterized protein</fullName>
    </submittedName>
</protein>
<name>A0A3N4H8G6_ASCIM</name>